<feature type="non-terminal residue" evidence="2">
    <location>
        <position position="309"/>
    </location>
</feature>
<sequence length="309" mass="36077">MKMLNKLTLLAIVWSLPLLLGQLDVNISFGETATAQEKKKQERKKTRRVPAMRERTYKKLAEAQIMIDPESAPREEGEPPPEPTGTPQDAIRLLTKLRGSKGLNSYEHAQIWNTLAFAYYTLEDVPNTIRSYEQILKQGTITEALEMTSMRALFQLYYAEEDYRRSIQYIDRWQALQAKPDPGVTFIKSTAYYQLENFRQSLKWAIRVEEIATEQQREIKENWWYLQVVLYNELQDPDNVIRVLETLIAYYPKKQYWMYLAGMYSEKEWDDKSLSAYYAAYAQGFLAKESEVVMLSQRLLGASVPYEAA</sequence>
<dbReference type="Gene3D" id="1.25.40.10">
    <property type="entry name" value="Tetratricopeptide repeat domain"/>
    <property type="match status" value="1"/>
</dbReference>
<evidence type="ECO:0000256" key="1">
    <source>
        <dbReference type="SAM" id="MobiDB-lite"/>
    </source>
</evidence>
<protein>
    <submittedName>
        <fullName evidence="2">Uncharacterized protein</fullName>
    </submittedName>
</protein>
<gene>
    <name evidence="2" type="ORF">METZ01_LOCUS226507</name>
</gene>
<dbReference type="InterPro" id="IPR011990">
    <property type="entry name" value="TPR-like_helical_dom_sf"/>
</dbReference>
<proteinExistence type="predicted"/>
<evidence type="ECO:0000313" key="2">
    <source>
        <dbReference type="EMBL" id="SVB73653.1"/>
    </source>
</evidence>
<dbReference type="AlphaFoldDB" id="A0A382GGC1"/>
<reference evidence="2" key="1">
    <citation type="submission" date="2018-05" db="EMBL/GenBank/DDBJ databases">
        <authorList>
            <person name="Lanie J.A."/>
            <person name="Ng W.-L."/>
            <person name="Kazmierczak K.M."/>
            <person name="Andrzejewski T.M."/>
            <person name="Davidsen T.M."/>
            <person name="Wayne K.J."/>
            <person name="Tettelin H."/>
            <person name="Glass J.I."/>
            <person name="Rusch D."/>
            <person name="Podicherti R."/>
            <person name="Tsui H.-C.T."/>
            <person name="Winkler M.E."/>
        </authorList>
    </citation>
    <scope>NUCLEOTIDE SEQUENCE</scope>
</reference>
<name>A0A382GGC1_9ZZZZ</name>
<dbReference type="EMBL" id="UINC01055129">
    <property type="protein sequence ID" value="SVB73653.1"/>
    <property type="molecule type" value="Genomic_DNA"/>
</dbReference>
<feature type="region of interest" description="Disordered" evidence="1">
    <location>
        <begin position="68"/>
        <end position="88"/>
    </location>
</feature>
<accession>A0A382GGC1</accession>
<organism evidence="2">
    <name type="scientific">marine metagenome</name>
    <dbReference type="NCBI Taxonomy" id="408172"/>
    <lineage>
        <taxon>unclassified sequences</taxon>
        <taxon>metagenomes</taxon>
        <taxon>ecological metagenomes</taxon>
    </lineage>
</organism>